<feature type="binding site" evidence="8">
    <location>
        <position position="111"/>
    </location>
    <ligand>
        <name>ATP</name>
        <dbReference type="ChEBI" id="CHEBI:30616"/>
    </ligand>
</feature>
<sequence>MGKILTKTILPGATIGIIGGGQLGQMMSFSAKEMGYKVIILDPTPNCPAAQVSDDQIVAEYDDLAQLIELAKRCDVLTYEFENVDAETINEVKKYTEVPQGTKALTITQDRVSEKNFIEENGFSAVPHVVINNIFEYHRAVEKLGAPVIVKTTRGGYDGKGQILVEDPENVCYADIEELLMHGTCIVEKKIALKKEVSIIVSGNSSQQTSIFPVIENIHRHNILHLSSCPALISTETENEIYQIGEKLAQNLELVGTMCIEFFISTTDEVFVNEIAPRPHNSGHLTIESCNISQFDAHIRGVCNLAMPKVRLLQPAVMVNLLGQHLQPAKEALSKHVEWYFHDYGKAESKNNRKMGHITILSDDLRETKNSIEKNSIWDV</sequence>
<dbReference type="GO" id="GO:0006189">
    <property type="term" value="P:'de novo' IMP biosynthetic process"/>
    <property type="evidence" value="ECO:0007669"/>
    <property type="project" value="UniProtKB-UniRule"/>
</dbReference>
<comment type="cofactor">
    <cofactor evidence="1">
        <name>Mn(2+)</name>
        <dbReference type="ChEBI" id="CHEBI:29035"/>
    </cofactor>
</comment>
<dbReference type="InterPro" id="IPR016185">
    <property type="entry name" value="PreATP-grasp_dom_sf"/>
</dbReference>
<dbReference type="EC" id="6.3.4.18" evidence="8 9"/>
<dbReference type="SUPFAM" id="SSF51246">
    <property type="entry name" value="Rudiment single hybrid motif"/>
    <property type="match status" value="1"/>
</dbReference>
<evidence type="ECO:0000256" key="9">
    <source>
        <dbReference type="RuleBase" id="RU361200"/>
    </source>
</evidence>
<evidence type="ECO:0000256" key="1">
    <source>
        <dbReference type="ARBA" id="ARBA00001936"/>
    </source>
</evidence>
<comment type="cofactor">
    <cofactor evidence="2">
        <name>Mg(2+)</name>
        <dbReference type="ChEBI" id="CHEBI:18420"/>
    </cofactor>
</comment>
<keyword evidence="3 8" id="KW-0436">Ligase</keyword>
<dbReference type="PROSITE" id="PS50975">
    <property type="entry name" value="ATP_GRASP"/>
    <property type="match status" value="1"/>
</dbReference>
<dbReference type="InterPro" id="IPR003135">
    <property type="entry name" value="ATP-grasp_carboxylate-amine"/>
</dbReference>
<comment type="function">
    <text evidence="8">Catalyzes the ATP-dependent conversion of 5-aminoimidazole ribonucleotide (AIR) and HCO(3)(-) to N5-carboxyaminoimidazole ribonucleotide (N5-CAIR).</text>
</comment>
<dbReference type="InterPro" id="IPR011761">
    <property type="entry name" value="ATP-grasp"/>
</dbReference>
<dbReference type="InterPro" id="IPR005875">
    <property type="entry name" value="PurK"/>
</dbReference>
<feature type="binding site" evidence="8">
    <location>
        <position position="196"/>
    </location>
    <ligand>
        <name>ATP</name>
        <dbReference type="ChEBI" id="CHEBI:30616"/>
    </ligand>
</feature>
<keyword evidence="6 8" id="KW-0067">ATP-binding</keyword>
<dbReference type="UniPathway" id="UPA00074">
    <property type="reaction ID" value="UER00942"/>
</dbReference>
<evidence type="ECO:0000256" key="6">
    <source>
        <dbReference type="ARBA" id="ARBA00022840"/>
    </source>
</evidence>
<feature type="binding site" evidence="8">
    <location>
        <begin position="156"/>
        <end position="162"/>
    </location>
    <ligand>
        <name>ATP</name>
        <dbReference type="ChEBI" id="CHEBI:30616"/>
    </ligand>
</feature>
<evidence type="ECO:0000256" key="7">
    <source>
        <dbReference type="ARBA" id="ARBA00023211"/>
    </source>
</evidence>
<dbReference type="PATRIC" id="fig|1423788.3.peg.1258"/>
<dbReference type="Pfam" id="PF22660">
    <property type="entry name" value="RS_preATP-grasp-like"/>
    <property type="match status" value="1"/>
</dbReference>
<dbReference type="Proteomes" id="UP000051515">
    <property type="component" value="Unassembled WGS sequence"/>
</dbReference>
<dbReference type="NCBIfam" id="NF004675">
    <property type="entry name" value="PRK06019.1-1"/>
    <property type="match status" value="1"/>
</dbReference>
<comment type="subunit">
    <text evidence="8 9">Homodimer.</text>
</comment>
<dbReference type="SUPFAM" id="SSF56059">
    <property type="entry name" value="Glutathione synthetase ATP-binding domain-like"/>
    <property type="match status" value="1"/>
</dbReference>
<dbReference type="InterPro" id="IPR011054">
    <property type="entry name" value="Rudment_hybrid_motif"/>
</dbReference>
<dbReference type="Gene3D" id="3.30.470.20">
    <property type="entry name" value="ATP-grasp fold, B domain"/>
    <property type="match status" value="1"/>
</dbReference>
<feature type="domain" description="ATP-grasp" evidence="10">
    <location>
        <begin position="115"/>
        <end position="303"/>
    </location>
</feature>
<dbReference type="NCBIfam" id="NF004679">
    <property type="entry name" value="PRK06019.1-5"/>
    <property type="match status" value="1"/>
</dbReference>
<dbReference type="SUPFAM" id="SSF52440">
    <property type="entry name" value="PreATP-grasp domain"/>
    <property type="match status" value="1"/>
</dbReference>
<dbReference type="NCBIfam" id="TIGR01161">
    <property type="entry name" value="purK"/>
    <property type="match status" value="1"/>
</dbReference>
<comment type="function">
    <text evidence="9">Catalyzes the ATP-dependent conversion of 5-aminoimidazole ribonucleotide (AIR) and HCO(3)- to N5-carboxyaminoimidazole ribonucleotide (N5-CAIR).</text>
</comment>
<feature type="binding site" evidence="8">
    <location>
        <position position="219"/>
    </location>
    <ligand>
        <name>ATP</name>
        <dbReference type="ChEBI" id="CHEBI:30616"/>
    </ligand>
</feature>
<feature type="binding site" evidence="8">
    <location>
        <begin position="188"/>
        <end position="191"/>
    </location>
    <ligand>
        <name>ATP</name>
        <dbReference type="ChEBI" id="CHEBI:30616"/>
    </ligand>
</feature>
<organism evidence="11 12">
    <name type="scientific">Companilactobacillus bobalius DSM 19674</name>
    <dbReference type="NCBI Taxonomy" id="1423788"/>
    <lineage>
        <taxon>Bacteria</taxon>
        <taxon>Bacillati</taxon>
        <taxon>Bacillota</taxon>
        <taxon>Bacilli</taxon>
        <taxon>Lactobacillales</taxon>
        <taxon>Lactobacillaceae</taxon>
        <taxon>Companilactobacillus</taxon>
        <taxon>Companilactobacillus bobalius</taxon>
    </lineage>
</organism>
<dbReference type="GO" id="GO:0004638">
    <property type="term" value="F:phosphoribosylaminoimidazole carboxylase activity"/>
    <property type="evidence" value="ECO:0007669"/>
    <property type="project" value="InterPro"/>
</dbReference>
<dbReference type="GO" id="GO:0034028">
    <property type="term" value="F:5-(carboxyamino)imidazole ribonucleotide synthase activity"/>
    <property type="evidence" value="ECO:0007669"/>
    <property type="project" value="UniProtKB-UniRule"/>
</dbReference>
<evidence type="ECO:0000256" key="2">
    <source>
        <dbReference type="ARBA" id="ARBA00001946"/>
    </source>
</evidence>
<dbReference type="InterPro" id="IPR054350">
    <property type="entry name" value="PurT/PurK_preATP-grasp"/>
</dbReference>
<comment type="caution">
    <text evidence="11">The sequence shown here is derived from an EMBL/GenBank/DDBJ whole genome shotgun (WGS) entry which is preliminary data.</text>
</comment>
<dbReference type="PANTHER" id="PTHR11609">
    <property type="entry name" value="PURINE BIOSYNTHESIS PROTEIN 6/7, PUR6/7"/>
    <property type="match status" value="1"/>
</dbReference>
<accession>A0A0R1KPE2</accession>
<feature type="binding site" evidence="8">
    <location>
        <position position="151"/>
    </location>
    <ligand>
        <name>ATP</name>
        <dbReference type="ChEBI" id="CHEBI:30616"/>
    </ligand>
</feature>
<name>A0A0R1KPE2_9LACO</name>
<evidence type="ECO:0000313" key="12">
    <source>
        <dbReference type="Proteomes" id="UP000051515"/>
    </source>
</evidence>
<evidence type="ECO:0000256" key="8">
    <source>
        <dbReference type="HAMAP-Rule" id="MF_01928"/>
    </source>
</evidence>
<reference evidence="11 12" key="1">
    <citation type="journal article" date="2015" name="Genome Announc.">
        <title>Expanding the biotechnology potential of lactobacilli through comparative genomics of 213 strains and associated genera.</title>
        <authorList>
            <person name="Sun Z."/>
            <person name="Harris H.M."/>
            <person name="McCann A."/>
            <person name="Guo C."/>
            <person name="Argimon S."/>
            <person name="Zhang W."/>
            <person name="Yang X."/>
            <person name="Jeffery I.B."/>
            <person name="Cooney J.C."/>
            <person name="Kagawa T.F."/>
            <person name="Liu W."/>
            <person name="Song Y."/>
            <person name="Salvetti E."/>
            <person name="Wrobel A."/>
            <person name="Rasinkangas P."/>
            <person name="Parkhill J."/>
            <person name="Rea M.C."/>
            <person name="O'Sullivan O."/>
            <person name="Ritari J."/>
            <person name="Douillard F.P."/>
            <person name="Paul Ross R."/>
            <person name="Yang R."/>
            <person name="Briner A.E."/>
            <person name="Felis G.E."/>
            <person name="de Vos W.M."/>
            <person name="Barrangou R."/>
            <person name="Klaenhammer T.R."/>
            <person name="Caufield P.W."/>
            <person name="Cui Y."/>
            <person name="Zhang H."/>
            <person name="O'Toole P.W."/>
        </authorList>
    </citation>
    <scope>NUCLEOTIDE SEQUENCE [LARGE SCALE GENOMIC DNA]</scope>
    <source>
        <strain evidence="11 12">DSM 19674</strain>
    </source>
</reference>
<keyword evidence="5 8" id="KW-0658">Purine biosynthesis</keyword>
<protein>
    <recommendedName>
        <fullName evidence="8 9">N5-carboxyaminoimidazole ribonucleotide synthase</fullName>
        <shortName evidence="8 9">N5-CAIR synthase</shortName>
        <ecNumber evidence="8 9">6.3.4.18</ecNumber>
    </recommendedName>
    <alternativeName>
        <fullName evidence="8 9">5-(carboxyamino)imidazole ribonucleotide synthetase</fullName>
    </alternativeName>
</protein>
<dbReference type="GO" id="GO:0005829">
    <property type="term" value="C:cytosol"/>
    <property type="evidence" value="ECO:0007669"/>
    <property type="project" value="TreeGrafter"/>
</dbReference>
<dbReference type="InterPro" id="IPR040686">
    <property type="entry name" value="PurK_C"/>
</dbReference>
<comment type="pathway">
    <text evidence="8 9">Purine metabolism; IMP biosynthesis via de novo pathway; 5-amino-1-(5-phospho-D-ribosyl)imidazole-4-carboxylate from 5-amino-1-(5-phospho-D-ribosyl)imidazole (N5-CAIR route): step 1/2.</text>
</comment>
<dbReference type="PANTHER" id="PTHR11609:SF5">
    <property type="entry name" value="PHOSPHORIBOSYLAMINOIMIDAZOLE CARBOXYLASE"/>
    <property type="match status" value="1"/>
</dbReference>
<dbReference type="NCBIfam" id="NF004676">
    <property type="entry name" value="PRK06019.1-2"/>
    <property type="match status" value="1"/>
</dbReference>
<dbReference type="STRING" id="1423788.FC78_GL001225"/>
<comment type="similarity">
    <text evidence="8 9">Belongs to the PurK/PurT family.</text>
</comment>
<evidence type="ECO:0000259" key="10">
    <source>
        <dbReference type="PROSITE" id="PS50975"/>
    </source>
</evidence>
<evidence type="ECO:0000256" key="5">
    <source>
        <dbReference type="ARBA" id="ARBA00022755"/>
    </source>
</evidence>
<evidence type="ECO:0000256" key="3">
    <source>
        <dbReference type="ARBA" id="ARBA00022598"/>
    </source>
</evidence>
<feature type="binding site" evidence="8">
    <location>
        <begin position="273"/>
        <end position="274"/>
    </location>
    <ligand>
        <name>ATP</name>
        <dbReference type="ChEBI" id="CHEBI:30616"/>
    </ligand>
</feature>
<dbReference type="EMBL" id="AZDY01000002">
    <property type="protein sequence ID" value="KRK84984.1"/>
    <property type="molecule type" value="Genomic_DNA"/>
</dbReference>
<dbReference type="Pfam" id="PF17769">
    <property type="entry name" value="PurK_C"/>
    <property type="match status" value="1"/>
</dbReference>
<dbReference type="HAMAP" id="MF_01928">
    <property type="entry name" value="PurK"/>
    <property type="match status" value="1"/>
</dbReference>
<evidence type="ECO:0000256" key="4">
    <source>
        <dbReference type="ARBA" id="ARBA00022741"/>
    </source>
</evidence>
<dbReference type="GO" id="GO:0046872">
    <property type="term" value="F:metal ion binding"/>
    <property type="evidence" value="ECO:0007669"/>
    <property type="project" value="InterPro"/>
</dbReference>
<keyword evidence="7" id="KW-0464">Manganese</keyword>
<proteinExistence type="inferred from homology"/>
<dbReference type="AlphaFoldDB" id="A0A0R1KPE2"/>
<dbReference type="Gene3D" id="3.40.50.20">
    <property type="match status" value="1"/>
</dbReference>
<keyword evidence="4 8" id="KW-0547">Nucleotide-binding</keyword>
<dbReference type="FunFam" id="3.40.50.20:FF:000016">
    <property type="entry name" value="N5-carboxyaminoimidazole ribonucleotide synthase"/>
    <property type="match status" value="1"/>
</dbReference>
<keyword evidence="12" id="KW-1185">Reference proteome</keyword>
<dbReference type="Pfam" id="PF02222">
    <property type="entry name" value="ATP-grasp"/>
    <property type="match status" value="1"/>
</dbReference>
<comment type="catalytic activity">
    <reaction evidence="8 9">
        <text>5-amino-1-(5-phospho-beta-D-ribosyl)imidazole + hydrogencarbonate + ATP = 5-carboxyamino-1-(5-phospho-D-ribosyl)imidazole + ADP + phosphate + 2 H(+)</text>
        <dbReference type="Rhea" id="RHEA:19317"/>
        <dbReference type="ChEBI" id="CHEBI:15378"/>
        <dbReference type="ChEBI" id="CHEBI:17544"/>
        <dbReference type="ChEBI" id="CHEBI:30616"/>
        <dbReference type="ChEBI" id="CHEBI:43474"/>
        <dbReference type="ChEBI" id="CHEBI:58730"/>
        <dbReference type="ChEBI" id="CHEBI:137981"/>
        <dbReference type="ChEBI" id="CHEBI:456216"/>
        <dbReference type="EC" id="6.3.4.18"/>
    </reaction>
</comment>
<dbReference type="InterPro" id="IPR013815">
    <property type="entry name" value="ATP_grasp_subdomain_1"/>
</dbReference>
<dbReference type="Gene3D" id="3.30.1490.20">
    <property type="entry name" value="ATP-grasp fold, A domain"/>
    <property type="match status" value="1"/>
</dbReference>
<evidence type="ECO:0000313" key="11">
    <source>
        <dbReference type="EMBL" id="KRK84984.1"/>
    </source>
</evidence>
<dbReference type="GO" id="GO:0005524">
    <property type="term" value="F:ATP binding"/>
    <property type="evidence" value="ECO:0007669"/>
    <property type="project" value="UniProtKB-UniRule"/>
</dbReference>
<gene>
    <name evidence="8 9" type="primary">purK</name>
    <name evidence="11" type="ORF">FC78_GL001225</name>
</gene>